<dbReference type="CGD" id="CAL0000197692">
    <property type="gene designation" value="orf19.8248"/>
</dbReference>
<evidence type="ECO:0000313" key="4">
    <source>
        <dbReference type="Proteomes" id="UP000000559"/>
    </source>
</evidence>
<reference evidence="3 4" key="2">
    <citation type="journal article" date="2007" name="Genome Biol.">
        <title>Assembly of the Candida albicans genome into sixteen supercontigs aligned on the eight chromosomes.</title>
        <authorList>
            <person name="van het Hoog M."/>
            <person name="Rast T.J."/>
            <person name="Martchenko M."/>
            <person name="Grindle S."/>
            <person name="Dignard D."/>
            <person name="Hogues H."/>
            <person name="Cuomo C."/>
            <person name="Berriman M."/>
            <person name="Scherer S."/>
            <person name="Magee B.B."/>
            <person name="Whiteway M."/>
            <person name="Chibana H."/>
            <person name="Nantel A."/>
            <person name="Magee P.T."/>
        </authorList>
    </citation>
    <scope>GENOME REANNOTATION</scope>
    <source>
        <strain evidence="4">SC5314 / ATCC MYA-2876</strain>
    </source>
</reference>
<name>A0A1D8PSX3_CANAL</name>
<dbReference type="InParanoid" id="A0A1D8PSX3"/>
<evidence type="ECO:0000313" key="2">
    <source>
        <dbReference type="CGD" id="CAL0000197692"/>
    </source>
</evidence>
<evidence type="ECO:0000256" key="1">
    <source>
        <dbReference type="SAM" id="MobiDB-lite"/>
    </source>
</evidence>
<evidence type="ECO:0000313" key="3">
    <source>
        <dbReference type="EMBL" id="AOW31231.1"/>
    </source>
</evidence>
<sequence length="193" mass="22779">MSLNSFTFDEFIQIQIEEYILNEKQKIENEWKLKLYKLEKKLDRMQQILETLLMSQKSEGSESDKDSIDKPSRSPKTPTPTPLHQILKNKTEHTTTPPSQPPLKLQIEHNHIEEYLKTNAIHLYDPPKVSAQEVGNNFYPELYETPDISTMLQNSPHSQCSMNLRRFEKMKIPKYEEDSDTIEFSEFSKQFKK</sequence>
<gene>
    <name evidence="3" type="ordered locus">CAALFM_CR04980CA</name>
    <name evidence="2" type="ordered locus">orf19.8248</name>
</gene>
<dbReference type="OrthoDB" id="10391178at2759"/>
<feature type="region of interest" description="Disordered" evidence="1">
    <location>
        <begin position="54"/>
        <end position="102"/>
    </location>
</feature>
<organism evidence="3 4">
    <name type="scientific">Candida albicans (strain SC5314 / ATCC MYA-2876)</name>
    <name type="common">Yeast</name>
    <dbReference type="NCBI Taxonomy" id="237561"/>
    <lineage>
        <taxon>Eukaryota</taxon>
        <taxon>Fungi</taxon>
        <taxon>Dikarya</taxon>
        <taxon>Ascomycota</taxon>
        <taxon>Saccharomycotina</taxon>
        <taxon>Pichiomycetes</taxon>
        <taxon>Debaryomycetaceae</taxon>
        <taxon>Candida/Lodderomyces clade</taxon>
        <taxon>Candida</taxon>
    </lineage>
</organism>
<dbReference type="Proteomes" id="UP000000559">
    <property type="component" value="Chromosome R"/>
</dbReference>
<dbReference type="EMBL" id="CP017630">
    <property type="protein sequence ID" value="AOW31231.1"/>
    <property type="molecule type" value="Genomic_DNA"/>
</dbReference>
<protein>
    <submittedName>
        <fullName evidence="3">Uncharacterized protein</fullName>
    </submittedName>
</protein>
<dbReference type="RefSeq" id="XP_711981.2">
    <property type="nucleotide sequence ID" value="XM_706888.2"/>
</dbReference>
<dbReference type="GeneID" id="3646395"/>
<reference evidence="3 4" key="3">
    <citation type="journal article" date="2013" name="Genome Biol.">
        <title>Assembly of a phased diploid Candida albicans genome facilitates allele-specific measurements and provides a simple model for repeat and indel structure.</title>
        <authorList>
            <person name="Muzzey D."/>
            <person name="Schwartz K."/>
            <person name="Weissman J.S."/>
            <person name="Sherlock G."/>
        </authorList>
    </citation>
    <scope>NUCLEOTIDE SEQUENCE [LARGE SCALE GENOMIC DNA]</scope>
    <source>
        <strain evidence="4">SC5314 / ATCC MYA-2876</strain>
    </source>
</reference>
<keyword evidence="4" id="KW-1185">Reference proteome</keyword>
<dbReference type="KEGG" id="cal:CAALFM_CR04980CA"/>
<dbReference type="AlphaFoldDB" id="A0A1D8PSX3"/>
<dbReference type="SMR" id="A0A1D8PSX3"/>
<dbReference type="VEuPathDB" id="FungiDB:CR_04980C_A"/>
<reference evidence="3 4" key="1">
    <citation type="journal article" date="2004" name="Proc. Natl. Acad. Sci. U.S.A.">
        <title>The diploid genome sequence of Candida albicans.</title>
        <authorList>
            <person name="Jones T."/>
            <person name="Federspiel N.A."/>
            <person name="Chibana H."/>
            <person name="Dungan J."/>
            <person name="Kalman S."/>
            <person name="Magee B.B."/>
            <person name="Newport G."/>
            <person name="Thorstenson Y.R."/>
            <person name="Agabian N."/>
            <person name="Magee P.T."/>
            <person name="Davis R.W."/>
            <person name="Scherer S."/>
        </authorList>
    </citation>
    <scope>NUCLEOTIDE SEQUENCE [LARGE SCALE GENOMIC DNA]</scope>
    <source>
        <strain evidence="4">SC5314 / ATCC MYA-2876</strain>
    </source>
</reference>
<feature type="compositionally biased region" description="Basic and acidic residues" evidence="1">
    <location>
        <begin position="59"/>
        <end position="72"/>
    </location>
</feature>
<proteinExistence type="predicted"/>
<accession>A0A1D8PSX3</accession>